<dbReference type="AlphaFoldDB" id="G2Z5K7"/>
<keyword evidence="1" id="KW-0472">Membrane</keyword>
<dbReference type="HOGENOM" id="CLU_2342632_0_0_10"/>
<accession>G2Z5K7</accession>
<keyword evidence="3" id="KW-1185">Reference proteome</keyword>
<keyword evidence="1" id="KW-1133">Transmembrane helix</keyword>
<protein>
    <submittedName>
        <fullName evidence="2">Hypothetical transmembrane protein</fullName>
    </submittedName>
</protein>
<proteinExistence type="predicted"/>
<dbReference type="KEGG" id="fbr:FBFL15_2824"/>
<reference evidence="2 3" key="1">
    <citation type="journal article" date="2011" name="Appl. Environ. Microbiol.">
        <title>Complete genome sequence of the fish pathogen Flavobacterium branchiophilum.</title>
        <authorList>
            <consortium name="1:IP"/>
            <consortium name="Microbial Evolutionary Genomics,F-75015 Paris"/>
            <consortium name="France 2:CNRS"/>
            <consortium name="URA2171"/>
            <consortium name="F-75015 Paris,France 3:Unite de Virologie et Immunologie Mol."/>
            <consortium name="INRA,78352 Jouy en Josas Cedex"/>
            <consortium name="France. 4:Unite de Mathemathique"/>
            <consortium name="Informatique et Genome,INRA"/>
            <consortium name="78352 Jouy en Josas Cedex"/>
            <consortium name="France. 5:CEA/Genoscope"/>
            <consortium name="Evry"/>
            <consortium name="France"/>
            <person name="Touchon M."/>
            <person name="Barbier P."/>
            <person name="Bernardet J.F."/>
            <person name="Loux V."/>
            <person name="Vacherie B."/>
            <person name="Barbe V."/>
            <person name="Rocha E.P."/>
            <person name="Duchaud E."/>
        </authorList>
    </citation>
    <scope>NUCLEOTIDE SEQUENCE [LARGE SCALE GENOMIC DNA]</scope>
    <source>
        <strain evidence="2 3">FL-15</strain>
    </source>
</reference>
<keyword evidence="1 2" id="KW-0812">Transmembrane</keyword>
<evidence type="ECO:0000256" key="1">
    <source>
        <dbReference type="SAM" id="Phobius"/>
    </source>
</evidence>
<dbReference type="Proteomes" id="UP000009186">
    <property type="component" value="Chromosome"/>
</dbReference>
<dbReference type="EMBL" id="FQ859183">
    <property type="protein sequence ID" value="CCB70805.1"/>
    <property type="molecule type" value="Genomic_DNA"/>
</dbReference>
<organism evidence="2 3">
    <name type="scientific">Flavobacterium branchiophilum (strain FL-15)</name>
    <dbReference type="NCBI Taxonomy" id="1034807"/>
    <lineage>
        <taxon>Bacteria</taxon>
        <taxon>Pseudomonadati</taxon>
        <taxon>Bacteroidota</taxon>
        <taxon>Flavobacteriia</taxon>
        <taxon>Flavobacteriales</taxon>
        <taxon>Flavobacteriaceae</taxon>
        <taxon>Flavobacterium</taxon>
    </lineage>
</organism>
<evidence type="ECO:0000313" key="3">
    <source>
        <dbReference type="Proteomes" id="UP000009186"/>
    </source>
</evidence>
<name>G2Z5K7_FLABF</name>
<evidence type="ECO:0000313" key="2">
    <source>
        <dbReference type="EMBL" id="CCB70805.1"/>
    </source>
</evidence>
<feature type="transmembrane region" description="Helical" evidence="1">
    <location>
        <begin position="70"/>
        <end position="91"/>
    </location>
</feature>
<feature type="transmembrane region" description="Helical" evidence="1">
    <location>
        <begin position="7"/>
        <end position="29"/>
    </location>
</feature>
<gene>
    <name evidence="2" type="ordered locus">FBFL15_2824</name>
</gene>
<sequence>MSKFWKINLIINLTLIMIYVINIVIIYHGNYVTPFFVSLPILLPYFTFTILIIQISSLLIRFLIKKNNKYGWICIFWSVIILFLQLIILILGTGSLG</sequence>
<feature type="transmembrane region" description="Helical" evidence="1">
    <location>
        <begin position="41"/>
        <end position="63"/>
    </location>
</feature>